<evidence type="ECO:0000313" key="3">
    <source>
        <dbReference type="Proteomes" id="UP000235659"/>
    </source>
</evidence>
<dbReference type="AlphaFoldDB" id="A0A2N7WLM5"/>
<keyword evidence="3" id="KW-1185">Reference proteome</keyword>
<dbReference type="EMBL" id="CADIJZ010000010">
    <property type="protein sequence ID" value="CAB3690756.1"/>
    <property type="molecule type" value="Genomic_DNA"/>
</dbReference>
<dbReference type="Proteomes" id="UP000235659">
    <property type="component" value="Unassembled WGS sequence"/>
</dbReference>
<dbReference type="EMBL" id="PNXY01000009">
    <property type="protein sequence ID" value="PMS30303.1"/>
    <property type="molecule type" value="Genomic_DNA"/>
</dbReference>
<accession>A0A2N7WLM5</accession>
<organism evidence="1 4">
    <name type="scientific">Paraburkholderia rhynchosiae</name>
    <dbReference type="NCBI Taxonomy" id="487049"/>
    <lineage>
        <taxon>Bacteria</taxon>
        <taxon>Pseudomonadati</taxon>
        <taxon>Pseudomonadota</taxon>
        <taxon>Betaproteobacteria</taxon>
        <taxon>Burkholderiales</taxon>
        <taxon>Burkholderiaceae</taxon>
        <taxon>Paraburkholderia</taxon>
    </lineage>
</organism>
<protein>
    <submittedName>
        <fullName evidence="1">Uncharacterized protein</fullName>
    </submittedName>
</protein>
<gene>
    <name evidence="2" type="ORF">C0Z16_15245</name>
    <name evidence="1" type="ORF">LMG27174_03155</name>
</gene>
<reference evidence="2 3" key="1">
    <citation type="submission" date="2018-01" db="EMBL/GenBank/DDBJ databases">
        <title>Whole genome analyses suggest that Burkholderia sensu lato contains two further novel genera in the rhizoxinica-symbiotica group Mycetohabitans gen. nov., and Trinickia gen. nov.: implications for the evolution of diazotrophy and nodulation in the Burkholderiaceae.</title>
        <authorList>
            <person name="Estrada-de los Santos P."/>
            <person name="Palmer M."/>
            <person name="Chavez-Ramirez B."/>
            <person name="Beukes C."/>
            <person name="Steenkamp E.T."/>
            <person name="Hirsch A.M."/>
            <person name="Manyaka P."/>
            <person name="Maluk M."/>
            <person name="Lafos M."/>
            <person name="Crook M."/>
            <person name="Gross E."/>
            <person name="Simon M.F."/>
            <person name="Bueno dos Reis Junior F."/>
            <person name="Poole P.S."/>
            <person name="Venter S.N."/>
            <person name="James E.K."/>
        </authorList>
    </citation>
    <scope>NUCLEOTIDE SEQUENCE [LARGE SCALE GENOMIC DNA]</scope>
    <source>
        <strain evidence="2 3">WSM 3937</strain>
    </source>
</reference>
<name>A0A2N7WLM5_9BURK</name>
<evidence type="ECO:0000313" key="4">
    <source>
        <dbReference type="Proteomes" id="UP000494205"/>
    </source>
</evidence>
<proteinExistence type="predicted"/>
<evidence type="ECO:0000313" key="1">
    <source>
        <dbReference type="EMBL" id="CAB3690756.1"/>
    </source>
</evidence>
<sequence length="268" mass="30118">MTKYCLGADEFALLSAEYDTYAIDFAYGLRMLQLCIESANDVFGERLGYGEFVDWLDELSQRVSEGFEYLARYSASSESSDDSPEQEGEDDAREIDEVQLSDLADLMQVVAESLETALDDSPAASIVFDASDEDEERLDHEVESVVGAVREVGYETYHFLIRAQYHWNKLTSSDVEKSILQDVTCLFGKKPVERELVHGSSEPRLPQVRAQVPGRFRAARADARVGSIKRRIERVFGLPEGSVALCGPDGKALRTDARIATLRRRWEQ</sequence>
<dbReference type="OrthoDB" id="2988617at2"/>
<reference evidence="1 4" key="2">
    <citation type="submission" date="2020-04" db="EMBL/GenBank/DDBJ databases">
        <authorList>
            <person name="De Canck E."/>
        </authorList>
    </citation>
    <scope>NUCLEOTIDE SEQUENCE [LARGE SCALE GENOMIC DNA]</scope>
    <source>
        <strain evidence="1 4">LMG 27174</strain>
    </source>
</reference>
<evidence type="ECO:0000313" key="2">
    <source>
        <dbReference type="EMBL" id="PMS30303.1"/>
    </source>
</evidence>
<dbReference type="Proteomes" id="UP000494205">
    <property type="component" value="Unassembled WGS sequence"/>
</dbReference>
<dbReference type="RefSeq" id="WP_102632957.1">
    <property type="nucleotide sequence ID" value="NZ_CADIJZ010000010.1"/>
</dbReference>